<evidence type="ECO:0000313" key="3">
    <source>
        <dbReference type="Proteomes" id="UP000823388"/>
    </source>
</evidence>
<dbReference type="PANTHER" id="PTHR33074">
    <property type="entry name" value="EXPRESSED PROTEIN-RELATED"/>
    <property type="match status" value="1"/>
</dbReference>
<evidence type="ECO:0000313" key="2">
    <source>
        <dbReference type="EMBL" id="KAG2633606.1"/>
    </source>
</evidence>
<dbReference type="Pfam" id="PF07762">
    <property type="entry name" value="DUF1618"/>
    <property type="match status" value="1"/>
</dbReference>
<dbReference type="InterPro" id="IPR011676">
    <property type="entry name" value="DUF1618"/>
</dbReference>
<gene>
    <name evidence="2" type="ORF">PVAP13_2NG236600</name>
</gene>
<keyword evidence="3" id="KW-1185">Reference proteome</keyword>
<dbReference type="Proteomes" id="UP000823388">
    <property type="component" value="Chromosome 2N"/>
</dbReference>
<proteinExistence type="predicted"/>
<protein>
    <recommendedName>
        <fullName evidence="1">DUF1618 domain-containing protein</fullName>
    </recommendedName>
</protein>
<feature type="domain" description="DUF1618" evidence="1">
    <location>
        <begin position="94"/>
        <end position="229"/>
    </location>
</feature>
<comment type="caution">
    <text evidence="2">The sequence shown here is derived from an EMBL/GenBank/DDBJ whole genome shotgun (WGS) entry which is preliminary data.</text>
</comment>
<reference evidence="2" key="1">
    <citation type="submission" date="2020-05" db="EMBL/GenBank/DDBJ databases">
        <title>WGS assembly of Panicum virgatum.</title>
        <authorList>
            <person name="Lovell J.T."/>
            <person name="Jenkins J."/>
            <person name="Shu S."/>
            <person name="Juenger T.E."/>
            <person name="Schmutz J."/>
        </authorList>
    </citation>
    <scope>NUCLEOTIDE SEQUENCE</scope>
    <source>
        <strain evidence="2">AP13</strain>
    </source>
</reference>
<dbReference type="EMBL" id="CM029040">
    <property type="protein sequence ID" value="KAG2633606.1"/>
    <property type="molecule type" value="Genomic_DNA"/>
</dbReference>
<dbReference type="OrthoDB" id="582452at2759"/>
<name>A0A8T0VJ02_PANVG</name>
<organism evidence="2 3">
    <name type="scientific">Panicum virgatum</name>
    <name type="common">Blackwell switchgrass</name>
    <dbReference type="NCBI Taxonomy" id="38727"/>
    <lineage>
        <taxon>Eukaryota</taxon>
        <taxon>Viridiplantae</taxon>
        <taxon>Streptophyta</taxon>
        <taxon>Embryophyta</taxon>
        <taxon>Tracheophyta</taxon>
        <taxon>Spermatophyta</taxon>
        <taxon>Magnoliopsida</taxon>
        <taxon>Liliopsida</taxon>
        <taxon>Poales</taxon>
        <taxon>Poaceae</taxon>
        <taxon>PACMAD clade</taxon>
        <taxon>Panicoideae</taxon>
        <taxon>Panicodae</taxon>
        <taxon>Paniceae</taxon>
        <taxon>Panicinae</taxon>
        <taxon>Panicum</taxon>
        <taxon>Panicum sect. Hiantes</taxon>
    </lineage>
</organism>
<accession>A0A8T0VJ02</accession>
<sequence length="305" mass="34538">MPMTYPFSLRSVGLLCYGEHEFVVAGLQVFRSRVTLKMEAELYVLRSSSSCHDDGAENSDKKCLPILYQEEDEDNDLQYWDCNEVVPFKNSLFWVSYDTGILFCDGILGDNPKIYYIRFHPDNFVRDNPLSMCKALYRSLCVTDGGCQLVFVDVARHDATGLGPMAPGTGFTMTLWKLKMTGNSIMPWEWMNDAVVTSAELWAANSSEHLPRKVMMLPLVSLDMRNIVHVVLYGWETGSFSLVTIDLSDKQLLGSVVTYIKSSKEGLCTDDADLVRAKPSFFPHFLPSEFPKFLNLNSIMELKQN</sequence>
<dbReference type="AlphaFoldDB" id="A0A8T0VJ02"/>
<dbReference type="PANTHER" id="PTHR33074:SF97">
    <property type="entry name" value="DUF1618 DOMAIN-CONTAINING PROTEIN"/>
    <property type="match status" value="1"/>
</dbReference>
<evidence type="ECO:0000259" key="1">
    <source>
        <dbReference type="Pfam" id="PF07762"/>
    </source>
</evidence>